<reference evidence="1 2" key="1">
    <citation type="journal article" date="2020" name="Microb. Ecol.">
        <title>Ecogenomics of the Marine Benthic Filamentous Cyanobacterium Adonisia.</title>
        <authorList>
            <person name="Walter J.M."/>
            <person name="Coutinho F.H."/>
            <person name="Leomil L."/>
            <person name="Hargreaves P.I."/>
            <person name="Campeao M.E."/>
            <person name="Vieira V.V."/>
            <person name="Silva B.S."/>
            <person name="Fistarol G.O."/>
            <person name="Salomon P.S."/>
            <person name="Sawabe T."/>
            <person name="Mino S."/>
            <person name="Hosokawa M."/>
            <person name="Miyashita H."/>
            <person name="Maruyama F."/>
            <person name="van Verk M.C."/>
            <person name="Dutilh B.E."/>
            <person name="Thompson C.C."/>
            <person name="Thompson F.L."/>
        </authorList>
    </citation>
    <scope>NUCLEOTIDE SEQUENCE [LARGE SCALE GENOMIC DNA]</scope>
    <source>
        <strain evidence="1 2">CCMR0082</strain>
    </source>
</reference>
<gene>
    <name evidence="1" type="ORF">D0962_00145</name>
</gene>
<dbReference type="EMBL" id="QZCE01000001">
    <property type="protein sequence ID" value="NEZ61202.1"/>
    <property type="molecule type" value="Genomic_DNA"/>
</dbReference>
<evidence type="ECO:0000313" key="2">
    <source>
        <dbReference type="Proteomes" id="UP000473574"/>
    </source>
</evidence>
<sequence length="435" mass="47089">MGKIVQFCKAANEISVREDDSIVVSVVGVARLTGVSPEGIRCALNSATKKPSKLARKLIEGGFKAASIAAMTKEGVDGEAMPIIAYYYGHQAGQHCKPEAKRLSQQFDKLGAKTTLLQLKGENSDLQKPVKIADEITIREDGVAIVSIRGAARLAGVHESTLRKPFSGAGVIAIKLAEMLASKGFSGAGVHGEWPDQGIPDQALGVILKYYAYEAGPRCTEEAKRFWEFIDDFNVRAWCYSMKGMVEVKTPNQQQPQLPELEPQPTPPVEVLPPQQQPEIATPVEKARQVQGVVVELLKNVQLGQTPQEDNVLKAQVAVSAIQAHCPELADALNPVKDALANTTAPKADVTYFTPTVLGERLGMSARAFNKRLKQMGLQVENDNPIKGESAWLPTEAGKAFSVMDVGSDHRLVWSVRVLDLFDLVLELFDGAATA</sequence>
<dbReference type="Proteomes" id="UP000473574">
    <property type="component" value="Unassembled WGS sequence"/>
</dbReference>
<evidence type="ECO:0000313" key="1">
    <source>
        <dbReference type="EMBL" id="NEZ61202.1"/>
    </source>
</evidence>
<proteinExistence type="predicted"/>
<protein>
    <submittedName>
        <fullName evidence="1">Uncharacterized protein</fullName>
    </submittedName>
</protein>
<organism evidence="1 2">
    <name type="scientific">Adonisia turfae CCMR0082</name>
    <dbReference type="NCBI Taxonomy" id="2304604"/>
    <lineage>
        <taxon>Bacteria</taxon>
        <taxon>Bacillati</taxon>
        <taxon>Cyanobacteriota</taxon>
        <taxon>Adonisia</taxon>
        <taxon>Adonisia turfae</taxon>
    </lineage>
</organism>
<name>A0A6M0RZQ8_9CYAN</name>
<comment type="caution">
    <text evidence="1">The sequence shown here is derived from an EMBL/GenBank/DDBJ whole genome shotgun (WGS) entry which is preliminary data.</text>
</comment>
<dbReference type="AlphaFoldDB" id="A0A6M0RZQ8"/>
<dbReference type="RefSeq" id="WP_163659078.1">
    <property type="nucleotide sequence ID" value="NZ_QZCE01000001.1"/>
</dbReference>
<accession>A0A6M0RZQ8</accession>